<keyword evidence="1 5" id="KW-0489">Methyltransferase</keyword>
<organism evidence="5 6">
    <name type="scientific">Brevundimonas goettingensis</name>
    <dbReference type="NCBI Taxonomy" id="2774190"/>
    <lineage>
        <taxon>Bacteria</taxon>
        <taxon>Pseudomonadati</taxon>
        <taxon>Pseudomonadota</taxon>
        <taxon>Alphaproteobacteria</taxon>
        <taxon>Caulobacterales</taxon>
        <taxon>Caulobacteraceae</taxon>
        <taxon>Brevundimonas</taxon>
    </lineage>
</organism>
<dbReference type="SUPFAM" id="SSF53335">
    <property type="entry name" value="S-adenosyl-L-methionine-dependent methyltransferases"/>
    <property type="match status" value="1"/>
</dbReference>
<dbReference type="InterPro" id="IPR029063">
    <property type="entry name" value="SAM-dependent_MTases_sf"/>
</dbReference>
<proteinExistence type="predicted"/>
<keyword evidence="6" id="KW-1185">Reference proteome</keyword>
<keyword evidence="2" id="KW-0808">Transferase</keyword>
<dbReference type="AlphaFoldDB" id="A0A975C2K6"/>
<sequence>MTDPDALLETARAQECSGDDAAAFQTFKACAQQHPGTAPAWLGAARILIRQGDRGLATQVLSTGLRAVGDADRGRLAAAFAAQLGAFSGRAYHPKLEHDLVACFAEPGVEHQALARVTAELLLAREAAGAVSADLDAVARDPLWLAFLSLCLNVEAAMEARLVTLRAALIDRVGQDRREATVPASLEPLTCALALQAFAGEYLAPPFQASDPLLRTLSAPLTALSPDPVLTERLAAIPGGLGSLLLKRTLDDLVVERRLARAFPTLTDKADAEDAVSAAVRHQYELNPYPRWSEPPTPDQRPLASVIAALPGITDPGPVRRLLIAGCGTGYEAIDLARTDPTLSIIALDLSRPSLAYGARMATELGVRTIDFRQGDILHLESLEGGFDVAVSTGVLHHMDDPAAGLAAVVRTLRPGGIIRLGLYSERARAAVRAAQSEITARGLTTSPDDIRAFRRIVLDAPATSPLAPLRTSDDFYSLSGCRDLAFHVQERAYDPSGLAALLSGAGLALVGFDAPEEAMARFRERHGAGANPLDLILWDAVEADHPGLFAGMYHLWARKRA</sequence>
<reference evidence="5" key="1">
    <citation type="submission" date="2020-09" db="EMBL/GenBank/DDBJ databases">
        <title>Brevundimonas sp. LVF2 isolated from a puddle in Goettingen, Germany.</title>
        <authorList>
            <person name="Friedrich I."/>
            <person name="Klassen A."/>
            <person name="Hannes N."/>
            <person name="Schneider D."/>
            <person name="Hertel R."/>
            <person name="Daniel R."/>
        </authorList>
    </citation>
    <scope>NUCLEOTIDE SEQUENCE</scope>
    <source>
        <strain evidence="5">LVF2</strain>
    </source>
</reference>
<dbReference type="RefSeq" id="WP_207871121.1">
    <property type="nucleotide sequence ID" value="NZ_CP062222.1"/>
</dbReference>
<dbReference type="Pfam" id="PF13649">
    <property type="entry name" value="Methyltransf_25"/>
    <property type="match status" value="1"/>
</dbReference>
<dbReference type="InterPro" id="IPR011990">
    <property type="entry name" value="TPR-like_helical_dom_sf"/>
</dbReference>
<dbReference type="EMBL" id="CP062222">
    <property type="protein sequence ID" value="QTC91904.1"/>
    <property type="molecule type" value="Genomic_DNA"/>
</dbReference>
<feature type="domain" description="Methyltransferase" evidence="4">
    <location>
        <begin position="325"/>
        <end position="417"/>
    </location>
</feature>
<accession>A0A975C2K6</accession>
<keyword evidence="3" id="KW-0949">S-adenosyl-L-methionine</keyword>
<dbReference type="SUPFAM" id="SSF48452">
    <property type="entry name" value="TPR-like"/>
    <property type="match status" value="1"/>
</dbReference>
<evidence type="ECO:0000256" key="2">
    <source>
        <dbReference type="ARBA" id="ARBA00022679"/>
    </source>
</evidence>
<name>A0A975C2K6_9CAUL</name>
<evidence type="ECO:0000313" key="5">
    <source>
        <dbReference type="EMBL" id="QTC91904.1"/>
    </source>
</evidence>
<dbReference type="CDD" id="cd02440">
    <property type="entry name" value="AdoMet_MTases"/>
    <property type="match status" value="1"/>
</dbReference>
<evidence type="ECO:0000313" key="6">
    <source>
        <dbReference type="Proteomes" id="UP000663918"/>
    </source>
</evidence>
<evidence type="ECO:0000256" key="3">
    <source>
        <dbReference type="ARBA" id="ARBA00022691"/>
    </source>
</evidence>
<evidence type="ECO:0000256" key="1">
    <source>
        <dbReference type="ARBA" id="ARBA00022603"/>
    </source>
</evidence>
<dbReference type="Proteomes" id="UP000663918">
    <property type="component" value="Chromosome"/>
</dbReference>
<dbReference type="InterPro" id="IPR041698">
    <property type="entry name" value="Methyltransf_25"/>
</dbReference>
<dbReference type="PANTHER" id="PTHR43464">
    <property type="entry name" value="METHYLTRANSFERASE"/>
    <property type="match status" value="1"/>
</dbReference>
<dbReference type="GO" id="GO:0008168">
    <property type="term" value="F:methyltransferase activity"/>
    <property type="evidence" value="ECO:0007669"/>
    <property type="project" value="UniProtKB-KW"/>
</dbReference>
<dbReference type="GO" id="GO:0032259">
    <property type="term" value="P:methylation"/>
    <property type="evidence" value="ECO:0007669"/>
    <property type="project" value="UniProtKB-KW"/>
</dbReference>
<dbReference type="PANTHER" id="PTHR43464:SF19">
    <property type="entry name" value="UBIQUINONE BIOSYNTHESIS O-METHYLTRANSFERASE, MITOCHONDRIAL"/>
    <property type="match status" value="1"/>
</dbReference>
<protein>
    <submittedName>
        <fullName evidence="5">Class I SAM-dependent methyltransferase</fullName>
    </submittedName>
</protein>
<evidence type="ECO:0000259" key="4">
    <source>
        <dbReference type="Pfam" id="PF13649"/>
    </source>
</evidence>
<dbReference type="KEGG" id="bgoe:IFJ75_02960"/>
<dbReference type="Gene3D" id="3.40.50.150">
    <property type="entry name" value="Vaccinia Virus protein VP39"/>
    <property type="match status" value="1"/>
</dbReference>
<gene>
    <name evidence="5" type="ORF">IFJ75_02960</name>
</gene>